<dbReference type="EMBL" id="JBHSUS010000001">
    <property type="protein sequence ID" value="MFC6439852.1"/>
    <property type="molecule type" value="Genomic_DNA"/>
</dbReference>
<evidence type="ECO:0008006" key="3">
    <source>
        <dbReference type="Google" id="ProtNLM"/>
    </source>
</evidence>
<gene>
    <name evidence="1" type="ORF">ACFP85_06785</name>
</gene>
<keyword evidence="2" id="KW-1185">Reference proteome</keyword>
<organism evidence="1 2">
    <name type="scientific">Pseudobowmanella zhangzhouensis</name>
    <dbReference type="NCBI Taxonomy" id="1537679"/>
    <lineage>
        <taxon>Bacteria</taxon>
        <taxon>Pseudomonadati</taxon>
        <taxon>Pseudomonadota</taxon>
        <taxon>Gammaproteobacteria</taxon>
        <taxon>Alteromonadales</taxon>
        <taxon>Alteromonadaceae</taxon>
    </lineage>
</organism>
<name>A0ABW1XHY7_9ALTE</name>
<protein>
    <recommendedName>
        <fullName evidence="3">SpoIIAA-like</fullName>
    </recommendedName>
</protein>
<evidence type="ECO:0000313" key="1">
    <source>
        <dbReference type="EMBL" id="MFC6439852.1"/>
    </source>
</evidence>
<dbReference type="Proteomes" id="UP001596364">
    <property type="component" value="Unassembled WGS sequence"/>
</dbReference>
<dbReference type="RefSeq" id="WP_131256739.1">
    <property type="nucleotide sequence ID" value="NZ_JBHSUS010000001.1"/>
</dbReference>
<evidence type="ECO:0000313" key="2">
    <source>
        <dbReference type="Proteomes" id="UP001596364"/>
    </source>
</evidence>
<reference evidence="2" key="1">
    <citation type="journal article" date="2019" name="Int. J. Syst. Evol. Microbiol.">
        <title>The Global Catalogue of Microorganisms (GCM) 10K type strain sequencing project: providing services to taxonomists for standard genome sequencing and annotation.</title>
        <authorList>
            <consortium name="The Broad Institute Genomics Platform"/>
            <consortium name="The Broad Institute Genome Sequencing Center for Infectious Disease"/>
            <person name="Wu L."/>
            <person name="Ma J."/>
        </authorList>
    </citation>
    <scope>NUCLEOTIDE SEQUENCE [LARGE SCALE GENOMIC DNA]</scope>
    <source>
        <strain evidence="2">CGMCC 1.16031</strain>
    </source>
</reference>
<accession>A0ABW1XHY7</accession>
<sequence>MSVLGRFSLWVDHRVLIGTASGSWCVETAREFADEFKQIAGELLAQPWGHIIYLDDWGLGVPEIEPVIEELTLWAIANNLCLAAQVFSPNMLKAYQMNKMVHDVHGHFERRQFANADQAFSWLHQHGFSTGHSDFKRHGT</sequence>
<comment type="caution">
    <text evidence="1">The sequence shown here is derived from an EMBL/GenBank/DDBJ whole genome shotgun (WGS) entry which is preliminary data.</text>
</comment>
<proteinExistence type="predicted"/>